<accession>A0ABQ9YML4</accession>
<comment type="caution">
    <text evidence="2">The sequence shown here is derived from an EMBL/GenBank/DDBJ whole genome shotgun (WGS) entry which is preliminary data.</text>
</comment>
<organism evidence="2 3">
    <name type="scientific">Blattamonas nauphoetae</name>
    <dbReference type="NCBI Taxonomy" id="2049346"/>
    <lineage>
        <taxon>Eukaryota</taxon>
        <taxon>Metamonada</taxon>
        <taxon>Preaxostyla</taxon>
        <taxon>Oxymonadida</taxon>
        <taxon>Blattamonas</taxon>
    </lineage>
</organism>
<protein>
    <submittedName>
        <fullName evidence="2">Uncharacterized protein</fullName>
    </submittedName>
</protein>
<feature type="region of interest" description="Disordered" evidence="1">
    <location>
        <begin position="524"/>
        <end position="574"/>
    </location>
</feature>
<feature type="region of interest" description="Disordered" evidence="1">
    <location>
        <begin position="235"/>
        <end position="254"/>
    </location>
</feature>
<feature type="region of interest" description="Disordered" evidence="1">
    <location>
        <begin position="396"/>
        <end position="440"/>
    </location>
</feature>
<gene>
    <name evidence="2" type="ORF">BLNAU_289</name>
</gene>
<feature type="compositionally biased region" description="Polar residues" evidence="1">
    <location>
        <begin position="453"/>
        <end position="464"/>
    </location>
</feature>
<proteinExistence type="predicted"/>
<evidence type="ECO:0000256" key="1">
    <source>
        <dbReference type="SAM" id="MobiDB-lite"/>
    </source>
</evidence>
<dbReference type="Proteomes" id="UP001281761">
    <property type="component" value="Unassembled WGS sequence"/>
</dbReference>
<name>A0ABQ9YML4_9EUKA</name>
<keyword evidence="3" id="KW-1185">Reference proteome</keyword>
<dbReference type="PANTHER" id="PTHR13060">
    <property type="entry name" value="SGT1 PROTEIN HSGT1 SUPPRESSOR OF GCR2"/>
    <property type="match status" value="1"/>
</dbReference>
<dbReference type="Pfam" id="PF07093">
    <property type="entry name" value="SGT1"/>
    <property type="match status" value="1"/>
</dbReference>
<feature type="compositionally biased region" description="Basic and acidic residues" evidence="1">
    <location>
        <begin position="406"/>
        <end position="415"/>
    </location>
</feature>
<feature type="region of interest" description="Disordered" evidence="1">
    <location>
        <begin position="453"/>
        <end position="487"/>
    </location>
</feature>
<dbReference type="InterPro" id="IPR010770">
    <property type="entry name" value="Ecd"/>
</dbReference>
<feature type="compositionally biased region" description="Acidic residues" evidence="1">
    <location>
        <begin position="541"/>
        <end position="568"/>
    </location>
</feature>
<feature type="region of interest" description="Disordered" evidence="1">
    <location>
        <begin position="616"/>
        <end position="637"/>
    </location>
</feature>
<evidence type="ECO:0000313" key="2">
    <source>
        <dbReference type="EMBL" id="KAK2964988.1"/>
    </source>
</evidence>
<dbReference type="EMBL" id="JARBJD010000001">
    <property type="protein sequence ID" value="KAK2964988.1"/>
    <property type="molecule type" value="Genomic_DNA"/>
</dbReference>
<sequence length="637" mass="70958">MANEREYCGICNLSPASPFDRRVMPITCSPIDEAPPTTLTAPSKPFVKDLSTDFLARIPNQQFEAQYEARVILDALPLSFLCRELELPDTLYHRTLACLPLPLALLLHEQPQFVSPITRAFIHGVGEVFGNDEDIKRNTPYHIPKQTGQSLPSIGNPSSPFSASLRVMSNVRFTRCLFAMLQFRTVETPHRWVRCAKLASTGNGVDEIGLQHAVDIGTKLTIGAELLRAEWVRRGKPRDAKSPQPAVQSDAPERMLVDEGNEMPGLRGSGESMNPNDILRERIDSLNTKYSLTHSDHPSPRALSLNESLHLLTTYLDQIQQAQLSQQVVLVRPDDTTAPSPGFTSQSEHVPLDVAFFPRDGLVRRLSGIDGWEVVGGESEEWMYLSQEKVDEMIAEEGLGNTSKQNDQKSRDRETITQSAMQKEESNLNELPAASHPSNLMSNLDSFLSAQSSFEGVDSPTSTEQSHKPPKPSRSAVEGVFSSMDESDRRAVLAWMADGDDDEDDETVQFDQLEREITRFVRDTTDMKDWVRNGAGVQTEGENESSSEMLSDDDSDDSDGSGEDDDEIVQTRQEMEKLMQEMEKELTLGMNQNENDADFDVTSLENLVEKNLKRSLKEQGASAGPARTLLNSMGRRK</sequence>
<evidence type="ECO:0000313" key="3">
    <source>
        <dbReference type="Proteomes" id="UP001281761"/>
    </source>
</evidence>
<dbReference type="PANTHER" id="PTHR13060:SF0">
    <property type="entry name" value="PROTEIN ECDYSONELESS HOMOLOG"/>
    <property type="match status" value="1"/>
</dbReference>
<reference evidence="2 3" key="1">
    <citation type="journal article" date="2022" name="bioRxiv">
        <title>Genomics of Preaxostyla Flagellates Illuminates Evolutionary Transitions and the Path Towards Mitochondrial Loss.</title>
        <authorList>
            <person name="Novak L.V.F."/>
            <person name="Treitli S.C."/>
            <person name="Pyrih J."/>
            <person name="Halakuc P."/>
            <person name="Pipaliya S.V."/>
            <person name="Vacek V."/>
            <person name="Brzon O."/>
            <person name="Soukal P."/>
            <person name="Eme L."/>
            <person name="Dacks J.B."/>
            <person name="Karnkowska A."/>
            <person name="Elias M."/>
            <person name="Hampl V."/>
        </authorList>
    </citation>
    <scope>NUCLEOTIDE SEQUENCE [LARGE SCALE GENOMIC DNA]</scope>
    <source>
        <strain evidence="2">NAU3</strain>
        <tissue evidence="2">Gut</tissue>
    </source>
</reference>